<evidence type="ECO:0000313" key="1">
    <source>
        <dbReference type="EMBL" id="KAH8006663.1"/>
    </source>
</evidence>
<proteinExistence type="predicted"/>
<reference evidence="1" key="1">
    <citation type="submission" date="2021-08" db="EMBL/GenBank/DDBJ databases">
        <title>The first chromosome-level gecko genome reveals the dynamic sex chromosomes of Neotropical dwarf geckos (Sphaerodactylidae: Sphaerodactylus).</title>
        <authorList>
            <person name="Pinto B.J."/>
            <person name="Keating S.E."/>
            <person name="Gamble T."/>
        </authorList>
    </citation>
    <scope>NUCLEOTIDE SEQUENCE</scope>
    <source>
        <strain evidence="1">TG3544</strain>
    </source>
</reference>
<accession>A0ACB8FMD7</accession>
<dbReference type="Proteomes" id="UP000827872">
    <property type="component" value="Linkage Group LG06"/>
</dbReference>
<sequence>MFCCVVDEMDFSGMELDEALRKFQAHIRVQGEAQKVERLIEAFSQRYCMCNPDVVQQFHNPDTIFILAFAIILLNTDMYSPNIKPDRKMMLEDFIRNLRGVDDGADIPRDLVVGIYERIQQRELKSNEDHVTYVTKVEKSIVGMKTVLSVPHRRLVCCSRLYEVTDVNKVQKQAAHQREVFLFNDLLVILKLCPKKKSSSTYTFCKSVGLLGMQFHLFENEYYPHGITLVTPVSGSEKKQVLHFCALGAEEMQKFVEDLKESIAEVMELEQIRIECKAPGVVQTPCIHSVCMGVGKTAWGKASFLKEQWSPDGNTIQARISNSQKRFGGEGPRQHSGGFNQCLPSQTDNFTNFQRYNKKLLLGRVSIHNRLQTYQHNSVPGLESGMQPSTHPNMPRERLETALVPSYPASAGTLVQCQQIVKVIVLDKPCLARMEPALNQTLTRYVSSDSCSSTPLRGLGSGLQGTPVKIIHQPPLPPPPPPYNHPHQTCPPSSLLERRRYSSGSRSLV</sequence>
<keyword evidence="2" id="KW-1185">Reference proteome</keyword>
<organism evidence="1 2">
    <name type="scientific">Sphaerodactylus townsendi</name>
    <dbReference type="NCBI Taxonomy" id="933632"/>
    <lineage>
        <taxon>Eukaryota</taxon>
        <taxon>Metazoa</taxon>
        <taxon>Chordata</taxon>
        <taxon>Craniata</taxon>
        <taxon>Vertebrata</taxon>
        <taxon>Euteleostomi</taxon>
        <taxon>Lepidosauria</taxon>
        <taxon>Squamata</taxon>
        <taxon>Bifurcata</taxon>
        <taxon>Gekkota</taxon>
        <taxon>Sphaerodactylidae</taxon>
        <taxon>Sphaerodactylus</taxon>
    </lineage>
</organism>
<dbReference type="EMBL" id="CM037619">
    <property type="protein sequence ID" value="KAH8006663.1"/>
    <property type="molecule type" value="Genomic_DNA"/>
</dbReference>
<gene>
    <name evidence="1" type="primary">IQSEC3_1</name>
    <name evidence="1" type="ORF">K3G42_010633</name>
</gene>
<comment type="caution">
    <text evidence="1">The sequence shown here is derived from an EMBL/GenBank/DDBJ whole genome shotgun (WGS) entry which is preliminary data.</text>
</comment>
<evidence type="ECO:0000313" key="2">
    <source>
        <dbReference type="Proteomes" id="UP000827872"/>
    </source>
</evidence>
<protein>
    <submittedName>
        <fullName evidence="1">IQ motif and S7 domain-containing protein 3</fullName>
    </submittedName>
</protein>
<name>A0ACB8FMD7_9SAUR</name>